<comment type="function">
    <text evidence="1">Catalyzes the reduction of fatty acyl-CoA to fatty alcohols.</text>
</comment>
<accession>A0A0U5CPH7</accession>
<dbReference type="Pfam" id="PF07993">
    <property type="entry name" value="NAD_binding_4"/>
    <property type="match status" value="1"/>
</dbReference>
<keyword evidence="1" id="KW-0443">Lipid metabolism</keyword>
<evidence type="ECO:0000313" key="3">
    <source>
        <dbReference type="EMBL" id="CEN61040.1"/>
    </source>
</evidence>
<dbReference type="PANTHER" id="PTHR11011">
    <property type="entry name" value="MALE STERILITY PROTEIN 2-RELATED"/>
    <property type="match status" value="1"/>
</dbReference>
<keyword evidence="1" id="KW-0812">Transmembrane</keyword>
<evidence type="ECO:0000313" key="4">
    <source>
        <dbReference type="Proteomes" id="UP000054771"/>
    </source>
</evidence>
<dbReference type="GO" id="GO:0080019">
    <property type="term" value="F:alcohol-forming very long-chain fatty acyl-CoA reductase activity"/>
    <property type="evidence" value="ECO:0007669"/>
    <property type="project" value="InterPro"/>
</dbReference>
<reference evidence="4" key="1">
    <citation type="journal article" date="2016" name="Genome Announc.">
        <title>Draft genome sequences of fungus Aspergillus calidoustus.</title>
        <authorList>
            <person name="Horn F."/>
            <person name="Linde J."/>
            <person name="Mattern D.J."/>
            <person name="Walther G."/>
            <person name="Guthke R."/>
            <person name="Scherlach K."/>
            <person name="Martin K."/>
            <person name="Brakhage A.A."/>
            <person name="Petzke L."/>
            <person name="Valiante V."/>
        </authorList>
    </citation>
    <scope>NUCLEOTIDE SEQUENCE [LARGE SCALE GENOMIC DNA]</scope>
    <source>
        <strain evidence="4">SF006504</strain>
    </source>
</reference>
<dbReference type="InterPro" id="IPR013120">
    <property type="entry name" value="FAR_NAD-bd"/>
</dbReference>
<dbReference type="Gene3D" id="3.40.50.720">
    <property type="entry name" value="NAD(P)-binding Rossmann-like Domain"/>
    <property type="match status" value="1"/>
</dbReference>
<feature type="transmembrane region" description="Helical" evidence="1">
    <location>
        <begin position="128"/>
        <end position="148"/>
    </location>
</feature>
<dbReference type="InterPro" id="IPR026055">
    <property type="entry name" value="FAR"/>
</dbReference>
<evidence type="ECO:0000259" key="2">
    <source>
        <dbReference type="Pfam" id="PF07993"/>
    </source>
</evidence>
<dbReference type="SUPFAM" id="SSF51735">
    <property type="entry name" value="NAD(P)-binding Rossmann-fold domains"/>
    <property type="match status" value="1"/>
</dbReference>
<gene>
    <name evidence="3" type="ORF">ASPCAL07708</name>
</gene>
<dbReference type="STRING" id="454130.A0A0U5CPH7"/>
<dbReference type="SUPFAM" id="SSF47336">
    <property type="entry name" value="ACP-like"/>
    <property type="match status" value="1"/>
</dbReference>
<keyword evidence="1" id="KW-0472">Membrane</keyword>
<feature type="domain" description="Thioester reductase (TE)" evidence="2">
    <location>
        <begin position="130"/>
        <end position="244"/>
    </location>
</feature>
<keyword evidence="4" id="KW-1185">Reference proteome</keyword>
<dbReference type="GO" id="GO:0102965">
    <property type="term" value="F:alcohol-forming long-chain fatty acyl-CoA reductase activity"/>
    <property type="evidence" value="ECO:0007669"/>
    <property type="project" value="UniProtKB-EC"/>
</dbReference>
<sequence length="286" mass="31650">MIASHMSYPDDLGLEELAEIAIESLMTIEIRKWFRRHLGLDISLVEIGNAGTVGELSRTTLKIMRKKHQAGELTRHKDGQFGRGEVVQIGLQEADEHRLCLEDQALTRDFRPIGPMIPCWRSEAEGHVFLTGVTGFVGAFLLGLLAGLPEVKEVACFVRAPDADAGMARIKKAMSKYSFSCNNMAKVVAVPGDVSASALGMGEQYFEYYARRSSVVFHLAARSKYTLPYSAHRAINVEGTVNLVLTTDVRVENGTSLELKIYSYQWPAIARALQPIVSFLFLKAIT</sequence>
<dbReference type="OrthoDB" id="329835at2759"/>
<keyword evidence="1" id="KW-0560">Oxidoreductase</keyword>
<dbReference type="EC" id="1.2.1.84" evidence="1"/>
<dbReference type="InterPro" id="IPR036736">
    <property type="entry name" value="ACP-like_sf"/>
</dbReference>
<protein>
    <recommendedName>
        <fullName evidence="1">Fatty acyl-CoA reductase</fullName>
        <ecNumber evidence="1">1.2.1.84</ecNumber>
    </recommendedName>
</protein>
<comment type="similarity">
    <text evidence="1">Belongs to the fatty acyl-CoA reductase family.</text>
</comment>
<dbReference type="EMBL" id="CDMC01000006">
    <property type="protein sequence ID" value="CEN61040.1"/>
    <property type="molecule type" value="Genomic_DNA"/>
</dbReference>
<keyword evidence="1" id="KW-1133">Transmembrane helix</keyword>
<dbReference type="PANTHER" id="PTHR11011:SF45">
    <property type="entry name" value="FATTY ACYL-COA REDUCTASE CG8306-RELATED"/>
    <property type="match status" value="1"/>
</dbReference>
<proteinExistence type="inferred from homology"/>
<evidence type="ECO:0000256" key="1">
    <source>
        <dbReference type="RuleBase" id="RU363097"/>
    </source>
</evidence>
<keyword evidence="1" id="KW-0444">Lipid biosynthesis</keyword>
<name>A0A0U5CPH7_ASPCI</name>
<comment type="catalytic activity">
    <reaction evidence="1">
        <text>a long-chain fatty acyl-CoA + 2 NADPH + 2 H(+) = a long-chain primary fatty alcohol + 2 NADP(+) + CoA</text>
        <dbReference type="Rhea" id="RHEA:52716"/>
        <dbReference type="ChEBI" id="CHEBI:15378"/>
        <dbReference type="ChEBI" id="CHEBI:57287"/>
        <dbReference type="ChEBI" id="CHEBI:57783"/>
        <dbReference type="ChEBI" id="CHEBI:58349"/>
        <dbReference type="ChEBI" id="CHEBI:77396"/>
        <dbReference type="ChEBI" id="CHEBI:83139"/>
        <dbReference type="EC" id="1.2.1.84"/>
    </reaction>
</comment>
<dbReference type="AlphaFoldDB" id="A0A0U5CPH7"/>
<organism evidence="3 4">
    <name type="scientific">Aspergillus calidoustus</name>
    <dbReference type="NCBI Taxonomy" id="454130"/>
    <lineage>
        <taxon>Eukaryota</taxon>
        <taxon>Fungi</taxon>
        <taxon>Dikarya</taxon>
        <taxon>Ascomycota</taxon>
        <taxon>Pezizomycotina</taxon>
        <taxon>Eurotiomycetes</taxon>
        <taxon>Eurotiomycetidae</taxon>
        <taxon>Eurotiales</taxon>
        <taxon>Aspergillaceae</taxon>
        <taxon>Aspergillus</taxon>
        <taxon>Aspergillus subgen. Nidulantes</taxon>
    </lineage>
</organism>
<dbReference type="Proteomes" id="UP000054771">
    <property type="component" value="Unassembled WGS sequence"/>
</dbReference>
<dbReference type="InterPro" id="IPR036291">
    <property type="entry name" value="NAD(P)-bd_dom_sf"/>
</dbReference>
<keyword evidence="1" id="KW-0521">NADP</keyword>
<dbReference type="GO" id="GO:0035336">
    <property type="term" value="P:long-chain fatty-acyl-CoA metabolic process"/>
    <property type="evidence" value="ECO:0007669"/>
    <property type="project" value="TreeGrafter"/>
</dbReference>